<keyword evidence="4" id="KW-1185">Reference proteome</keyword>
<dbReference type="Gene3D" id="2.60.40.10">
    <property type="entry name" value="Immunoglobulins"/>
    <property type="match status" value="1"/>
</dbReference>
<dbReference type="InterPro" id="IPR016024">
    <property type="entry name" value="ARM-type_fold"/>
</dbReference>
<dbReference type="InterPro" id="IPR013784">
    <property type="entry name" value="Carb-bd-like_fold"/>
</dbReference>
<feature type="compositionally biased region" description="Polar residues" evidence="1">
    <location>
        <begin position="23"/>
        <end position="38"/>
    </location>
</feature>
<comment type="caution">
    <text evidence="3">The sequence shown here is derived from an EMBL/GenBank/DDBJ whole genome shotgun (WGS) entry which is preliminary data.</text>
</comment>
<protein>
    <submittedName>
        <fullName evidence="3">396_t:CDS:1</fullName>
    </submittedName>
</protein>
<dbReference type="Proteomes" id="UP000789375">
    <property type="component" value="Unassembled WGS sequence"/>
</dbReference>
<dbReference type="AlphaFoldDB" id="A0A9N8VDT8"/>
<sequence length="658" mass="76770">MDKNKSELPNSNSDLPPKDKNFVDNNVTVTSTGPQPTADSPPEDANEEPGRPTSNSGEDLRNQGDSTSQNNDKIHNEKRNSSSTFFSSLKKIIMGKEVPDDGETVEIIFRVHLPKVRSGEPVVVGSIEELGNWKKPKVKLKQYKKGWNYSSDSSYWYSEPIRIPIKRFKETVEYKYAVYFSNGDLQFEGHGKHDNRGLEIQCQIFDIWNNNYFHRIDRITDYMFLDIIYESATLENIKDDILDYDNILKQHRELTLSVTNIPFISKRLSDTSIGKRLFLCFLLGHCPNKYGKYELPRDFQSNTLLQALFTIDSEKFPKDNWHVVLKGLDLLIHHNINNGSHVWLEIFKIARKIDPQYNFIETITFAKCNDDRYIKTCFEIVLSHEMDENNHVKIIKWLMSQCKNVKILSFVWRSSNRNDEQLRQYLIENIKKIISKDDADNLHRNFKELPDEIRDKASGLFRKRALDILKNARRAVLNKSSYQSIFDLLNSAKLRWTKEEYIVVLEIVSTLEDYQLSSVFPSLLENWIQMSKEIDNKIARICTQWYKKLLNLMDRKSQSSSHLMDHKEEYVTAIFEKFSNICTIVNEQSILDDLMEITINRIRQSSETSIFSATTKIVNLRSEAVHVFTKVIKEKIDSMELNRDKYLLKKMQAICGCT</sequence>
<proteinExistence type="predicted"/>
<feature type="region of interest" description="Disordered" evidence="1">
    <location>
        <begin position="1"/>
        <end position="81"/>
    </location>
</feature>
<evidence type="ECO:0000256" key="1">
    <source>
        <dbReference type="SAM" id="MobiDB-lite"/>
    </source>
</evidence>
<dbReference type="InterPro" id="IPR013783">
    <property type="entry name" value="Ig-like_fold"/>
</dbReference>
<feature type="compositionally biased region" description="Polar residues" evidence="1">
    <location>
        <begin position="52"/>
        <end position="71"/>
    </location>
</feature>
<reference evidence="3" key="1">
    <citation type="submission" date="2021-06" db="EMBL/GenBank/DDBJ databases">
        <authorList>
            <person name="Kallberg Y."/>
            <person name="Tangrot J."/>
            <person name="Rosling A."/>
        </authorList>
    </citation>
    <scope>NUCLEOTIDE SEQUENCE</scope>
    <source>
        <strain evidence="3">87-6 pot B 2015</strain>
    </source>
</reference>
<accession>A0A9N8VDT8</accession>
<evidence type="ECO:0000313" key="4">
    <source>
        <dbReference type="Proteomes" id="UP000789375"/>
    </source>
</evidence>
<dbReference type="SUPFAM" id="SSF48371">
    <property type="entry name" value="ARM repeat"/>
    <property type="match status" value="1"/>
</dbReference>
<name>A0A9N8VDT8_FUNMO</name>
<dbReference type="GO" id="GO:2001070">
    <property type="term" value="F:starch binding"/>
    <property type="evidence" value="ECO:0007669"/>
    <property type="project" value="InterPro"/>
</dbReference>
<gene>
    <name evidence="3" type="ORF">FMOSSE_LOCUS1054</name>
</gene>
<dbReference type="PROSITE" id="PS51166">
    <property type="entry name" value="CBM20"/>
    <property type="match status" value="1"/>
</dbReference>
<organism evidence="3 4">
    <name type="scientific">Funneliformis mosseae</name>
    <name type="common">Endomycorrhizal fungus</name>
    <name type="synonym">Glomus mosseae</name>
    <dbReference type="NCBI Taxonomy" id="27381"/>
    <lineage>
        <taxon>Eukaryota</taxon>
        <taxon>Fungi</taxon>
        <taxon>Fungi incertae sedis</taxon>
        <taxon>Mucoromycota</taxon>
        <taxon>Glomeromycotina</taxon>
        <taxon>Glomeromycetes</taxon>
        <taxon>Glomerales</taxon>
        <taxon>Glomeraceae</taxon>
        <taxon>Funneliformis</taxon>
    </lineage>
</organism>
<dbReference type="InterPro" id="IPR002044">
    <property type="entry name" value="CBM20"/>
</dbReference>
<feature type="non-terminal residue" evidence="3">
    <location>
        <position position="1"/>
    </location>
</feature>
<evidence type="ECO:0000259" key="2">
    <source>
        <dbReference type="PROSITE" id="PS51166"/>
    </source>
</evidence>
<dbReference type="SUPFAM" id="SSF49452">
    <property type="entry name" value="Starch-binding domain-like"/>
    <property type="match status" value="1"/>
</dbReference>
<dbReference type="EMBL" id="CAJVPP010000115">
    <property type="protein sequence ID" value="CAG8444292.1"/>
    <property type="molecule type" value="Genomic_DNA"/>
</dbReference>
<evidence type="ECO:0000313" key="3">
    <source>
        <dbReference type="EMBL" id="CAG8444292.1"/>
    </source>
</evidence>
<dbReference type="Pfam" id="PF00686">
    <property type="entry name" value="CBM_20"/>
    <property type="match status" value="1"/>
</dbReference>
<feature type="domain" description="CBM20" evidence="2">
    <location>
        <begin position="99"/>
        <end position="210"/>
    </location>
</feature>
<dbReference type="SMART" id="SM01065">
    <property type="entry name" value="CBM_2"/>
    <property type="match status" value="1"/>
</dbReference>